<evidence type="ECO:0008006" key="4">
    <source>
        <dbReference type="Google" id="ProtNLM"/>
    </source>
</evidence>
<gene>
    <name evidence="2" type="ORF">JRJ22_12565</name>
</gene>
<keyword evidence="1" id="KW-0472">Membrane</keyword>
<organism evidence="2 3">
    <name type="scientific">Paenibacillus tianjinensis</name>
    <dbReference type="NCBI Taxonomy" id="2810347"/>
    <lineage>
        <taxon>Bacteria</taxon>
        <taxon>Bacillati</taxon>
        <taxon>Bacillota</taxon>
        <taxon>Bacilli</taxon>
        <taxon>Bacillales</taxon>
        <taxon>Paenibacillaceae</taxon>
        <taxon>Paenibacillus</taxon>
    </lineage>
</organism>
<name>A0ABX7LJY3_9BACL</name>
<dbReference type="RefSeq" id="WP_206104747.1">
    <property type="nucleotide sequence ID" value="NZ_CP070969.1"/>
</dbReference>
<evidence type="ECO:0000313" key="3">
    <source>
        <dbReference type="Proteomes" id="UP000663452"/>
    </source>
</evidence>
<keyword evidence="1" id="KW-0812">Transmembrane</keyword>
<keyword evidence="3" id="KW-1185">Reference proteome</keyword>
<evidence type="ECO:0000313" key="2">
    <source>
        <dbReference type="EMBL" id="QSF47324.1"/>
    </source>
</evidence>
<sequence length="118" mass="13445">MEPFVDEHAVRNTKTRRFRNVLIVIGLLLVALAVLNPTREDFSDFAANDLHDKLGGWLPGGATDLLARPLLNSIAERDNYILFSVYSIPDIKDGKTFISDIQAEKKYLGLFKRFFFEL</sequence>
<keyword evidence="1" id="KW-1133">Transmembrane helix</keyword>
<proteinExistence type="predicted"/>
<protein>
    <recommendedName>
        <fullName evidence="4">DUF4359 domain-containing protein</fullName>
    </recommendedName>
</protein>
<evidence type="ECO:0000256" key="1">
    <source>
        <dbReference type="SAM" id="Phobius"/>
    </source>
</evidence>
<dbReference type="Proteomes" id="UP000663452">
    <property type="component" value="Chromosome"/>
</dbReference>
<accession>A0ABX7LJY3</accession>
<dbReference type="EMBL" id="CP070969">
    <property type="protein sequence ID" value="QSF47324.1"/>
    <property type="molecule type" value="Genomic_DNA"/>
</dbReference>
<feature type="transmembrane region" description="Helical" evidence="1">
    <location>
        <begin position="21"/>
        <end position="38"/>
    </location>
</feature>
<reference evidence="2 3" key="1">
    <citation type="submission" date="2021-02" db="EMBL/GenBank/DDBJ databases">
        <title>Paenibacillus tianjinensis sp. nov.</title>
        <authorList>
            <person name="Liu H."/>
        </authorList>
    </citation>
    <scope>NUCLEOTIDE SEQUENCE [LARGE SCALE GENOMIC DNA]</scope>
    <source>
        <strain evidence="2 3">TB2019</strain>
    </source>
</reference>